<accession>A0ABQ9I9Z0</accession>
<comment type="caution">
    <text evidence="2">The sequence shown here is derived from an EMBL/GenBank/DDBJ whole genome shotgun (WGS) entry which is preliminary data.</text>
</comment>
<dbReference type="EMBL" id="JARBHB010000002">
    <property type="protein sequence ID" value="KAJ8893472.1"/>
    <property type="molecule type" value="Genomic_DNA"/>
</dbReference>
<dbReference type="Proteomes" id="UP001159363">
    <property type="component" value="Chromosome 2"/>
</dbReference>
<protein>
    <submittedName>
        <fullName evidence="2">Uncharacterized protein</fullName>
    </submittedName>
</protein>
<evidence type="ECO:0000313" key="2">
    <source>
        <dbReference type="EMBL" id="KAJ8893472.1"/>
    </source>
</evidence>
<proteinExistence type="predicted"/>
<feature type="region of interest" description="Disordered" evidence="1">
    <location>
        <begin position="1"/>
        <end position="24"/>
    </location>
</feature>
<evidence type="ECO:0000256" key="1">
    <source>
        <dbReference type="SAM" id="MobiDB-lite"/>
    </source>
</evidence>
<reference evidence="2 3" key="1">
    <citation type="submission" date="2023-02" db="EMBL/GenBank/DDBJ databases">
        <title>LHISI_Scaffold_Assembly.</title>
        <authorList>
            <person name="Stuart O.P."/>
            <person name="Cleave R."/>
            <person name="Magrath M.J.L."/>
            <person name="Mikheyev A.S."/>
        </authorList>
    </citation>
    <scope>NUCLEOTIDE SEQUENCE [LARGE SCALE GENOMIC DNA]</scope>
    <source>
        <strain evidence="2">Daus_M_001</strain>
        <tissue evidence="2">Leg muscle</tissue>
    </source>
</reference>
<feature type="compositionally biased region" description="Basic residues" evidence="1">
    <location>
        <begin position="12"/>
        <end position="24"/>
    </location>
</feature>
<feature type="compositionally biased region" description="Low complexity" evidence="1">
    <location>
        <begin position="1"/>
        <end position="11"/>
    </location>
</feature>
<evidence type="ECO:0000313" key="3">
    <source>
        <dbReference type="Proteomes" id="UP001159363"/>
    </source>
</evidence>
<gene>
    <name evidence="2" type="ORF">PR048_006070</name>
</gene>
<keyword evidence="3" id="KW-1185">Reference proteome</keyword>
<sequence length="163" mass="18658">MKDVLSSTVSSSRRRNCSTHKKKKRPNTLIEISRLRNDGLDHELAGSEGLTVHVACRKITPGKELLYRFPQHRSYVAQIYKFSALKVNVCFAVAVVLILQKLRNPGKEEWSVASTLHVVAFIRQMAEKRGECEWAKEVIIRLAGVIDLVAEEGRCHRHCYQRF</sequence>
<name>A0ABQ9I9Z0_9NEOP</name>
<organism evidence="2 3">
    <name type="scientific">Dryococelus australis</name>
    <dbReference type="NCBI Taxonomy" id="614101"/>
    <lineage>
        <taxon>Eukaryota</taxon>
        <taxon>Metazoa</taxon>
        <taxon>Ecdysozoa</taxon>
        <taxon>Arthropoda</taxon>
        <taxon>Hexapoda</taxon>
        <taxon>Insecta</taxon>
        <taxon>Pterygota</taxon>
        <taxon>Neoptera</taxon>
        <taxon>Polyneoptera</taxon>
        <taxon>Phasmatodea</taxon>
        <taxon>Verophasmatodea</taxon>
        <taxon>Anareolatae</taxon>
        <taxon>Phasmatidae</taxon>
        <taxon>Eurycanthinae</taxon>
        <taxon>Dryococelus</taxon>
    </lineage>
</organism>